<dbReference type="EMBL" id="JWSY01000015">
    <property type="protein sequence ID" value="KIC57797.1"/>
    <property type="molecule type" value="Genomic_DNA"/>
</dbReference>
<protein>
    <recommendedName>
        <fullName evidence="8">Guanidinium exporter</fullName>
    </recommendedName>
</protein>
<keyword evidence="2" id="KW-0813">Transport</keyword>
<dbReference type="AlphaFoldDB" id="A0A0B4CMU7"/>
<evidence type="ECO:0000256" key="2">
    <source>
        <dbReference type="ARBA" id="ARBA00022448"/>
    </source>
</evidence>
<feature type="transmembrane region" description="Helical" evidence="10">
    <location>
        <begin position="65"/>
        <end position="84"/>
    </location>
</feature>
<dbReference type="GO" id="GO:0022857">
    <property type="term" value="F:transmembrane transporter activity"/>
    <property type="evidence" value="ECO:0007669"/>
    <property type="project" value="InterPro"/>
</dbReference>
<keyword evidence="4 9" id="KW-0812">Transmembrane</keyword>
<keyword evidence="5 10" id="KW-1133">Transmembrane helix</keyword>
<evidence type="ECO:0000256" key="6">
    <source>
        <dbReference type="ARBA" id="ARBA00023136"/>
    </source>
</evidence>
<dbReference type="STRING" id="172043.RM53_09225"/>
<dbReference type="Pfam" id="PF00893">
    <property type="entry name" value="Multi_Drug_Res"/>
    <property type="match status" value="1"/>
</dbReference>
<organism evidence="11 12">
    <name type="scientific">Brevundimonas nasdae</name>
    <dbReference type="NCBI Taxonomy" id="172043"/>
    <lineage>
        <taxon>Bacteria</taxon>
        <taxon>Pseudomonadati</taxon>
        <taxon>Pseudomonadota</taxon>
        <taxon>Alphaproteobacteria</taxon>
        <taxon>Caulobacterales</taxon>
        <taxon>Caulobacteraceae</taxon>
        <taxon>Brevundimonas</taxon>
    </lineage>
</organism>
<dbReference type="PANTHER" id="PTHR30561">
    <property type="entry name" value="SMR FAMILY PROTON-DEPENDENT DRUG EFFLUX TRANSPORTER SUGE"/>
    <property type="match status" value="1"/>
</dbReference>
<evidence type="ECO:0000256" key="8">
    <source>
        <dbReference type="ARBA" id="ARBA00039168"/>
    </source>
</evidence>
<evidence type="ECO:0000256" key="5">
    <source>
        <dbReference type="ARBA" id="ARBA00022989"/>
    </source>
</evidence>
<comment type="subcellular location">
    <subcellularLocation>
        <location evidence="1 9">Cell membrane</location>
        <topology evidence="1 9">Multi-pass membrane protein</topology>
    </subcellularLocation>
</comment>
<evidence type="ECO:0000256" key="3">
    <source>
        <dbReference type="ARBA" id="ARBA00022475"/>
    </source>
</evidence>
<sequence>MSWVMSINPWATLVVAGLLEVLWASGLKNVSVSRPWTSLGVVIALAGSMILLWVATQKLPIGTAYAVWTGIGAVGAAVVGILVYGEPATAVRAVCILLIVAGIVGLKLFSGAAA</sequence>
<evidence type="ECO:0000256" key="10">
    <source>
        <dbReference type="SAM" id="Phobius"/>
    </source>
</evidence>
<dbReference type="GO" id="GO:1990961">
    <property type="term" value="P:xenobiotic detoxification by transmembrane export across the plasma membrane"/>
    <property type="evidence" value="ECO:0007669"/>
    <property type="project" value="UniProtKB-ARBA"/>
</dbReference>
<comment type="caution">
    <text evidence="11">The sequence shown here is derived from an EMBL/GenBank/DDBJ whole genome shotgun (WGS) entry which is preliminary data.</text>
</comment>
<keyword evidence="3" id="KW-1003">Cell membrane</keyword>
<evidence type="ECO:0000313" key="12">
    <source>
        <dbReference type="Proteomes" id="UP000031166"/>
    </source>
</evidence>
<keyword evidence="6 10" id="KW-0472">Membrane</keyword>
<proteinExistence type="inferred from homology"/>
<dbReference type="GO" id="GO:0005886">
    <property type="term" value="C:plasma membrane"/>
    <property type="evidence" value="ECO:0007669"/>
    <property type="project" value="UniProtKB-SubCell"/>
</dbReference>
<dbReference type="RefSeq" id="WP_039246149.1">
    <property type="nucleotide sequence ID" value="NZ_JWSY01000015.1"/>
</dbReference>
<evidence type="ECO:0000256" key="4">
    <source>
        <dbReference type="ARBA" id="ARBA00022692"/>
    </source>
</evidence>
<reference evidence="11 12" key="1">
    <citation type="submission" date="2014-12" db="EMBL/GenBank/DDBJ databases">
        <title>Genome sequencing of Brevundimonas nasdae TPW30.</title>
        <authorList>
            <person name="Tan P.W."/>
            <person name="Chan K.-G."/>
        </authorList>
    </citation>
    <scope>NUCLEOTIDE SEQUENCE [LARGE SCALE GENOMIC DNA]</scope>
    <source>
        <strain evidence="11 12">TPW30</strain>
    </source>
</reference>
<accession>A0A0B4CMU7</accession>
<evidence type="ECO:0000313" key="11">
    <source>
        <dbReference type="EMBL" id="KIC57797.1"/>
    </source>
</evidence>
<dbReference type="FunFam" id="1.10.3730.20:FF:000001">
    <property type="entry name" value="Quaternary ammonium compound resistance transporter SugE"/>
    <property type="match status" value="1"/>
</dbReference>
<evidence type="ECO:0000256" key="7">
    <source>
        <dbReference type="ARBA" id="ARBA00038151"/>
    </source>
</evidence>
<dbReference type="InterPro" id="IPR000390">
    <property type="entry name" value="Small_drug/metabolite_transptr"/>
</dbReference>
<feature type="transmembrane region" description="Helical" evidence="10">
    <location>
        <begin position="34"/>
        <end position="53"/>
    </location>
</feature>
<feature type="transmembrane region" description="Helical" evidence="10">
    <location>
        <begin position="90"/>
        <end position="109"/>
    </location>
</feature>
<dbReference type="Proteomes" id="UP000031166">
    <property type="component" value="Unassembled WGS sequence"/>
</dbReference>
<comment type="similarity">
    <text evidence="7">Belongs to the drug/metabolite transporter (DMT) superfamily. Small multidrug resistance (SMR) (TC 2.A.7.1) family. Gdx/SugE subfamily.</text>
</comment>
<dbReference type="Gene3D" id="1.10.3730.20">
    <property type="match status" value="1"/>
</dbReference>
<dbReference type="InterPro" id="IPR037185">
    <property type="entry name" value="EmrE-like"/>
</dbReference>
<evidence type="ECO:0000256" key="9">
    <source>
        <dbReference type="RuleBase" id="RU003942"/>
    </source>
</evidence>
<gene>
    <name evidence="11" type="ORF">RM53_09225</name>
</gene>
<dbReference type="InterPro" id="IPR045324">
    <property type="entry name" value="Small_multidrug_res"/>
</dbReference>
<evidence type="ECO:0000256" key="1">
    <source>
        <dbReference type="ARBA" id="ARBA00004651"/>
    </source>
</evidence>
<dbReference type="SUPFAM" id="SSF103481">
    <property type="entry name" value="Multidrug resistance efflux transporter EmrE"/>
    <property type="match status" value="1"/>
</dbReference>
<dbReference type="PANTHER" id="PTHR30561:SF0">
    <property type="entry name" value="GUANIDINIUM EXPORTER"/>
    <property type="match status" value="1"/>
</dbReference>
<name>A0A0B4CMU7_9CAUL</name>